<dbReference type="Proteomes" id="UP000824223">
    <property type="component" value="Unassembled WGS sequence"/>
</dbReference>
<comment type="caution">
    <text evidence="2">The sequence shown here is derived from an EMBL/GenBank/DDBJ whole genome shotgun (WGS) entry which is preliminary data.</text>
</comment>
<dbReference type="AlphaFoldDB" id="A0A9D2H9L7"/>
<feature type="signal peptide" evidence="1">
    <location>
        <begin position="1"/>
        <end position="24"/>
    </location>
</feature>
<proteinExistence type="predicted"/>
<protein>
    <submittedName>
        <fullName evidence="2">Uncharacterized protein</fullName>
    </submittedName>
</protein>
<sequence length="90" mass="10157">MKRIISLVSSFVLVFSLLYIPAYADENTADTEIIDVNEINNEDSDIQVSAPMSFSEMVNHYMEVNGVSYDEALKAFPVRLQKETRASATY</sequence>
<keyword evidence="1" id="KW-0732">Signal</keyword>
<reference evidence="2" key="1">
    <citation type="journal article" date="2021" name="PeerJ">
        <title>Extensive microbial diversity within the chicken gut microbiome revealed by metagenomics and culture.</title>
        <authorList>
            <person name="Gilroy R."/>
            <person name="Ravi A."/>
            <person name="Getino M."/>
            <person name="Pursley I."/>
            <person name="Horton D.L."/>
            <person name="Alikhan N.F."/>
            <person name="Baker D."/>
            <person name="Gharbi K."/>
            <person name="Hall N."/>
            <person name="Watson M."/>
            <person name="Adriaenssens E.M."/>
            <person name="Foster-Nyarko E."/>
            <person name="Jarju S."/>
            <person name="Secka A."/>
            <person name="Antonio M."/>
            <person name="Oren A."/>
            <person name="Chaudhuri R.R."/>
            <person name="La Ragione R."/>
            <person name="Hildebrand F."/>
            <person name="Pallen M.J."/>
        </authorList>
    </citation>
    <scope>NUCLEOTIDE SEQUENCE</scope>
    <source>
        <strain evidence="2">ChiSjej2B20-11307</strain>
    </source>
</reference>
<feature type="chain" id="PRO_5038701504" evidence="1">
    <location>
        <begin position="25"/>
        <end position="90"/>
    </location>
</feature>
<evidence type="ECO:0000313" key="2">
    <source>
        <dbReference type="EMBL" id="HJA06051.1"/>
    </source>
</evidence>
<evidence type="ECO:0000313" key="3">
    <source>
        <dbReference type="Proteomes" id="UP000824223"/>
    </source>
</evidence>
<organism evidence="2 3">
    <name type="scientific">Candidatus Mediterraneibacter pullicola</name>
    <dbReference type="NCBI Taxonomy" id="2838682"/>
    <lineage>
        <taxon>Bacteria</taxon>
        <taxon>Bacillati</taxon>
        <taxon>Bacillota</taxon>
        <taxon>Clostridia</taxon>
        <taxon>Lachnospirales</taxon>
        <taxon>Lachnospiraceae</taxon>
        <taxon>Mediterraneibacter</taxon>
    </lineage>
</organism>
<dbReference type="EMBL" id="DXAK01000012">
    <property type="protein sequence ID" value="HJA06051.1"/>
    <property type="molecule type" value="Genomic_DNA"/>
</dbReference>
<gene>
    <name evidence="2" type="ORF">H9798_02720</name>
</gene>
<evidence type="ECO:0000256" key="1">
    <source>
        <dbReference type="SAM" id="SignalP"/>
    </source>
</evidence>
<accession>A0A9D2H9L7</accession>
<reference evidence="2" key="2">
    <citation type="submission" date="2021-04" db="EMBL/GenBank/DDBJ databases">
        <authorList>
            <person name="Gilroy R."/>
        </authorList>
    </citation>
    <scope>NUCLEOTIDE SEQUENCE</scope>
    <source>
        <strain evidence="2">ChiSjej2B20-11307</strain>
    </source>
</reference>
<name>A0A9D2H9L7_9FIRM</name>